<dbReference type="Gramene" id="Os02t0245900-01">
    <property type="protein sequence ID" value="Os02t0245900-01"/>
    <property type="gene ID" value="Os02g0245900"/>
</dbReference>
<reference evidence="1 2" key="2">
    <citation type="journal article" date="2013" name="Plant Cell Physiol.">
        <title>Rice Annotation Project Database (RAP-DB): an integrative and interactive database for rice genomics.</title>
        <authorList>
            <person name="Sakai H."/>
            <person name="Lee S.S."/>
            <person name="Tanaka T."/>
            <person name="Numa H."/>
            <person name="Kim J."/>
            <person name="Kawahara Y."/>
            <person name="Wakimoto H."/>
            <person name="Yang C.C."/>
            <person name="Iwamoto M."/>
            <person name="Abe T."/>
            <person name="Yamada Y."/>
            <person name="Muto A."/>
            <person name="Inokuchi H."/>
            <person name="Ikemura T."/>
            <person name="Matsumoto T."/>
            <person name="Sasaki T."/>
            <person name="Itoh T."/>
        </authorList>
    </citation>
    <scope>NUCLEOTIDE SEQUENCE [LARGE SCALE GENOMIC DNA]</scope>
    <source>
        <strain evidence="2">cv. Nipponbare</strain>
    </source>
</reference>
<name>A0A0N7KF05_ORYSJ</name>
<reference evidence="2" key="1">
    <citation type="journal article" date="2005" name="Nature">
        <title>The map-based sequence of the rice genome.</title>
        <authorList>
            <consortium name="International rice genome sequencing project (IRGSP)"/>
            <person name="Matsumoto T."/>
            <person name="Wu J."/>
            <person name="Kanamori H."/>
            <person name="Katayose Y."/>
            <person name="Fujisawa M."/>
            <person name="Namiki N."/>
            <person name="Mizuno H."/>
            <person name="Yamamoto K."/>
            <person name="Antonio B.A."/>
            <person name="Baba T."/>
            <person name="Sakata K."/>
            <person name="Nagamura Y."/>
            <person name="Aoki H."/>
            <person name="Arikawa K."/>
            <person name="Arita K."/>
            <person name="Bito T."/>
            <person name="Chiden Y."/>
            <person name="Fujitsuka N."/>
            <person name="Fukunaka R."/>
            <person name="Hamada M."/>
            <person name="Harada C."/>
            <person name="Hayashi A."/>
            <person name="Hijishita S."/>
            <person name="Honda M."/>
            <person name="Hosokawa S."/>
            <person name="Ichikawa Y."/>
            <person name="Idonuma A."/>
            <person name="Iijima M."/>
            <person name="Ikeda M."/>
            <person name="Ikeno M."/>
            <person name="Ito K."/>
            <person name="Ito S."/>
            <person name="Ito T."/>
            <person name="Ito Y."/>
            <person name="Ito Y."/>
            <person name="Iwabuchi A."/>
            <person name="Kamiya K."/>
            <person name="Karasawa W."/>
            <person name="Kurita K."/>
            <person name="Katagiri S."/>
            <person name="Kikuta A."/>
            <person name="Kobayashi H."/>
            <person name="Kobayashi N."/>
            <person name="Machita K."/>
            <person name="Maehara T."/>
            <person name="Masukawa M."/>
            <person name="Mizubayashi T."/>
            <person name="Mukai Y."/>
            <person name="Nagasaki H."/>
            <person name="Nagata Y."/>
            <person name="Naito S."/>
            <person name="Nakashima M."/>
            <person name="Nakama Y."/>
            <person name="Nakamichi Y."/>
            <person name="Nakamura M."/>
            <person name="Meguro A."/>
            <person name="Negishi M."/>
            <person name="Ohta I."/>
            <person name="Ohta T."/>
            <person name="Okamoto M."/>
            <person name="Ono N."/>
            <person name="Saji S."/>
            <person name="Sakaguchi M."/>
            <person name="Sakai K."/>
            <person name="Shibata M."/>
            <person name="Shimokawa T."/>
            <person name="Song J."/>
            <person name="Takazaki Y."/>
            <person name="Terasawa K."/>
            <person name="Tsugane M."/>
            <person name="Tsuji K."/>
            <person name="Ueda S."/>
            <person name="Waki K."/>
            <person name="Yamagata H."/>
            <person name="Yamamoto M."/>
            <person name="Yamamoto S."/>
            <person name="Yamane H."/>
            <person name="Yoshiki S."/>
            <person name="Yoshihara R."/>
            <person name="Yukawa K."/>
            <person name="Zhong H."/>
            <person name="Yano M."/>
            <person name="Yuan Q."/>
            <person name="Ouyang S."/>
            <person name="Liu J."/>
            <person name="Jones K.M."/>
            <person name="Gansberger K."/>
            <person name="Moffat K."/>
            <person name="Hill J."/>
            <person name="Bera J."/>
            <person name="Fadrosh D."/>
            <person name="Jin S."/>
            <person name="Johri S."/>
            <person name="Kim M."/>
            <person name="Overton L."/>
            <person name="Reardon M."/>
            <person name="Tsitrin T."/>
            <person name="Vuong H."/>
            <person name="Weaver B."/>
            <person name="Ciecko A."/>
            <person name="Tallon L."/>
            <person name="Jackson J."/>
            <person name="Pai G."/>
            <person name="Aken S.V."/>
            <person name="Utterback T."/>
            <person name="Reidmuller S."/>
            <person name="Feldblyum T."/>
            <person name="Hsiao J."/>
            <person name="Zismann V."/>
            <person name="Iobst S."/>
            <person name="de Vazeille A.R."/>
            <person name="Buell C.R."/>
            <person name="Ying K."/>
            <person name="Li Y."/>
            <person name="Lu T."/>
            <person name="Huang Y."/>
            <person name="Zhao Q."/>
            <person name="Feng Q."/>
            <person name="Zhang L."/>
            <person name="Zhu J."/>
            <person name="Weng Q."/>
            <person name="Mu J."/>
            <person name="Lu Y."/>
            <person name="Fan D."/>
            <person name="Liu Y."/>
            <person name="Guan J."/>
            <person name="Zhang Y."/>
            <person name="Yu S."/>
            <person name="Liu X."/>
            <person name="Zhang Y."/>
            <person name="Hong G."/>
            <person name="Han B."/>
            <person name="Choisne N."/>
            <person name="Demange N."/>
            <person name="Orjeda G."/>
            <person name="Samain S."/>
            <person name="Cattolico L."/>
            <person name="Pelletier E."/>
            <person name="Couloux A."/>
            <person name="Segurens B."/>
            <person name="Wincker P."/>
            <person name="D'Hont A."/>
            <person name="Scarpelli C."/>
            <person name="Weissenbach J."/>
            <person name="Salanoubat M."/>
            <person name="Quetier F."/>
            <person name="Yu Y."/>
            <person name="Kim H.R."/>
            <person name="Rambo T."/>
            <person name="Currie J."/>
            <person name="Collura K."/>
            <person name="Luo M."/>
            <person name="Yang T."/>
            <person name="Ammiraju J.S.S."/>
            <person name="Engler F."/>
            <person name="Soderlund C."/>
            <person name="Wing R.A."/>
            <person name="Palmer L.E."/>
            <person name="de la Bastide M."/>
            <person name="Spiegel L."/>
            <person name="Nascimento L."/>
            <person name="Zutavern T."/>
            <person name="O'Shaughnessy A."/>
            <person name="Dike S."/>
            <person name="Dedhia N."/>
            <person name="Preston R."/>
            <person name="Balija V."/>
            <person name="McCombie W.R."/>
            <person name="Chow T."/>
            <person name="Chen H."/>
            <person name="Chung M."/>
            <person name="Chen C."/>
            <person name="Shaw J."/>
            <person name="Wu H."/>
            <person name="Hsiao K."/>
            <person name="Chao Y."/>
            <person name="Chu M."/>
            <person name="Cheng C."/>
            <person name="Hour A."/>
            <person name="Lee P."/>
            <person name="Lin S."/>
            <person name="Lin Y."/>
            <person name="Liou J."/>
            <person name="Liu S."/>
            <person name="Hsing Y."/>
            <person name="Raghuvanshi S."/>
            <person name="Mohanty A."/>
            <person name="Bharti A.K."/>
            <person name="Gaur A."/>
            <person name="Gupta V."/>
            <person name="Kumar D."/>
            <person name="Ravi V."/>
            <person name="Vij S."/>
            <person name="Kapur A."/>
            <person name="Khurana P."/>
            <person name="Khurana P."/>
            <person name="Khurana J.P."/>
            <person name="Tyagi A.K."/>
            <person name="Gaikwad K."/>
            <person name="Singh A."/>
            <person name="Dalal V."/>
            <person name="Srivastava S."/>
            <person name="Dixit A."/>
            <person name="Pal A.K."/>
            <person name="Ghazi I.A."/>
            <person name="Yadav M."/>
            <person name="Pandit A."/>
            <person name="Bhargava A."/>
            <person name="Sureshbabu K."/>
            <person name="Batra K."/>
            <person name="Sharma T.R."/>
            <person name="Mohapatra T."/>
            <person name="Singh N.K."/>
            <person name="Messing J."/>
            <person name="Nelson A.B."/>
            <person name="Fuks G."/>
            <person name="Kavchok S."/>
            <person name="Keizer G."/>
            <person name="Linton E."/>
            <person name="Llaca V."/>
            <person name="Song R."/>
            <person name="Tanyolac B."/>
            <person name="Young S."/>
            <person name="Ho-Il K."/>
            <person name="Hahn J.H."/>
            <person name="Sangsakoo G."/>
            <person name="Vanavichit A."/>
            <person name="de Mattos Luiz.A.T."/>
            <person name="Zimmer P.D."/>
            <person name="Malone G."/>
            <person name="Dellagostin O."/>
            <person name="de Oliveira A.C."/>
            <person name="Bevan M."/>
            <person name="Bancroft I."/>
            <person name="Minx P."/>
            <person name="Cordum H."/>
            <person name="Wilson R."/>
            <person name="Cheng Z."/>
            <person name="Jin W."/>
            <person name="Jiang J."/>
            <person name="Leong S.A."/>
            <person name="Iwama H."/>
            <person name="Gojobori T."/>
            <person name="Itoh T."/>
            <person name="Niimura Y."/>
            <person name="Fujii Y."/>
            <person name="Habara T."/>
            <person name="Sakai H."/>
            <person name="Sato Y."/>
            <person name="Wilson G."/>
            <person name="Kumar K."/>
            <person name="McCouch S."/>
            <person name="Juretic N."/>
            <person name="Hoen D."/>
            <person name="Wright S."/>
            <person name="Bruskiewich R."/>
            <person name="Bureau T."/>
            <person name="Miyao A."/>
            <person name="Hirochika H."/>
            <person name="Nishikawa T."/>
            <person name="Kadowaki K."/>
            <person name="Sugiura M."/>
            <person name="Burr B."/>
            <person name="Sasaki T."/>
        </authorList>
    </citation>
    <scope>NUCLEOTIDE SEQUENCE [LARGE SCALE GENOMIC DNA]</scope>
    <source>
        <strain evidence="2">cv. Nipponbare</strain>
    </source>
</reference>
<evidence type="ECO:0000313" key="1">
    <source>
        <dbReference type="EMBL" id="BAS77873.1"/>
    </source>
</evidence>
<sequence>PLIGVADDAQCCCFETHWRQRCGGCGRTRLSSTPPVAARPSWRSGSISG</sequence>
<evidence type="ECO:0000313" key="2">
    <source>
        <dbReference type="Proteomes" id="UP000059680"/>
    </source>
</evidence>
<dbReference type="AlphaFoldDB" id="A0A0N7KF05"/>
<keyword evidence="2" id="KW-1185">Reference proteome</keyword>
<protein>
    <submittedName>
        <fullName evidence="1">Os02g0245900 protein</fullName>
    </submittedName>
</protein>
<dbReference type="Proteomes" id="UP000059680">
    <property type="component" value="Chromosome 2"/>
</dbReference>
<organism evidence="1 2">
    <name type="scientific">Oryza sativa subsp. japonica</name>
    <name type="common">Rice</name>
    <dbReference type="NCBI Taxonomy" id="39947"/>
    <lineage>
        <taxon>Eukaryota</taxon>
        <taxon>Viridiplantae</taxon>
        <taxon>Streptophyta</taxon>
        <taxon>Embryophyta</taxon>
        <taxon>Tracheophyta</taxon>
        <taxon>Spermatophyta</taxon>
        <taxon>Magnoliopsida</taxon>
        <taxon>Liliopsida</taxon>
        <taxon>Poales</taxon>
        <taxon>Poaceae</taxon>
        <taxon>BOP clade</taxon>
        <taxon>Oryzoideae</taxon>
        <taxon>Oryzeae</taxon>
        <taxon>Oryzinae</taxon>
        <taxon>Oryza</taxon>
        <taxon>Oryza sativa</taxon>
    </lineage>
</organism>
<feature type="non-terminal residue" evidence="1">
    <location>
        <position position="1"/>
    </location>
</feature>
<dbReference type="PaxDb" id="39947-A0A0N7KF05"/>
<dbReference type="EMBL" id="AP014958">
    <property type="protein sequence ID" value="BAS77873.1"/>
    <property type="molecule type" value="Genomic_DNA"/>
</dbReference>
<accession>A0A0N7KF05</accession>
<proteinExistence type="predicted"/>
<reference evidence="1 2" key="3">
    <citation type="journal article" date="2013" name="Rice">
        <title>Improvement of the Oryza sativa Nipponbare reference genome using next generation sequence and optical map data.</title>
        <authorList>
            <person name="Kawahara Y."/>
            <person name="de la Bastide M."/>
            <person name="Hamilton J.P."/>
            <person name="Kanamori H."/>
            <person name="McCombie W.R."/>
            <person name="Ouyang S."/>
            <person name="Schwartz D.C."/>
            <person name="Tanaka T."/>
            <person name="Wu J."/>
            <person name="Zhou S."/>
            <person name="Childs K.L."/>
            <person name="Davidson R.M."/>
            <person name="Lin H."/>
            <person name="Quesada-Ocampo L."/>
            <person name="Vaillancourt B."/>
            <person name="Sakai H."/>
            <person name="Lee S.S."/>
            <person name="Kim J."/>
            <person name="Numa H."/>
            <person name="Itoh T."/>
            <person name="Buell C.R."/>
            <person name="Matsumoto T."/>
        </authorList>
    </citation>
    <scope>NUCLEOTIDE SEQUENCE [LARGE SCALE GENOMIC DNA]</scope>
    <source>
        <strain evidence="2">cv. Nipponbare</strain>
    </source>
</reference>
<dbReference type="InParanoid" id="A0A0N7KF05"/>
<gene>
    <name evidence="1" type="ordered locus">Os02g0245900</name>
    <name evidence="1" type="ORF">OSNPB_020245900</name>
</gene>